<proteinExistence type="predicted"/>
<evidence type="ECO:0000259" key="2">
    <source>
        <dbReference type="Pfam" id="PF07589"/>
    </source>
</evidence>
<accession>A0A4R5W2C5</accession>
<evidence type="ECO:0000313" key="3">
    <source>
        <dbReference type="EMBL" id="TDK66492.1"/>
    </source>
</evidence>
<evidence type="ECO:0000256" key="1">
    <source>
        <dbReference type="SAM" id="SignalP"/>
    </source>
</evidence>
<dbReference type="Proteomes" id="UP000294829">
    <property type="component" value="Unassembled WGS sequence"/>
</dbReference>
<sequence length="207" mass="21681">MKNISVAKTEAILGGLILAASASLANATAITSLADGTPVVMPASNLFTAGPVVEPGYTYTSSNSRSVFGYTFGYGLNNNGAWNSGLGSPYLGLNTSEGWSLITFDAPVSSVLAFVNYANRTGTPTISVFDADNNLIESTVLNFSTTGNNQGFNYGFTESANIIKSIEFSNAFIVATNIQTEVPEPSTLALFGLAIAALVARLRRNRV</sequence>
<dbReference type="EMBL" id="SMYL01000003">
    <property type="protein sequence ID" value="TDK66492.1"/>
    <property type="molecule type" value="Genomic_DNA"/>
</dbReference>
<evidence type="ECO:0000313" key="4">
    <source>
        <dbReference type="Proteomes" id="UP000294829"/>
    </source>
</evidence>
<feature type="chain" id="PRO_5020729611" evidence="1">
    <location>
        <begin position="28"/>
        <end position="207"/>
    </location>
</feature>
<reference evidence="3 4" key="1">
    <citation type="submission" date="2019-03" db="EMBL/GenBank/DDBJ databases">
        <title>Sapientia aquatica gen. nov., sp. nov., isolated from a crater lake.</title>
        <authorList>
            <person name="Felfoldi T."/>
            <person name="Szabo A."/>
            <person name="Toth E."/>
            <person name="Schumann P."/>
            <person name="Keki Z."/>
            <person name="Marialigeti K."/>
            <person name="Mathe I."/>
        </authorList>
    </citation>
    <scope>NUCLEOTIDE SEQUENCE [LARGE SCALE GENOMIC DNA]</scope>
    <source>
        <strain evidence="3 4">SA-152</strain>
    </source>
</reference>
<feature type="domain" description="Ice-binding protein C-terminal" evidence="2">
    <location>
        <begin position="182"/>
        <end position="204"/>
    </location>
</feature>
<feature type="signal peptide" evidence="1">
    <location>
        <begin position="1"/>
        <end position="27"/>
    </location>
</feature>
<name>A0A4R5W2C5_9BURK</name>
<dbReference type="InterPro" id="IPR013424">
    <property type="entry name" value="Ice-binding_C"/>
</dbReference>
<dbReference type="RefSeq" id="WP_133327429.1">
    <property type="nucleotide sequence ID" value="NZ_SMYL01000003.1"/>
</dbReference>
<dbReference type="NCBIfam" id="TIGR02595">
    <property type="entry name" value="PEP_CTERM"/>
    <property type="match status" value="1"/>
</dbReference>
<organism evidence="3 4">
    <name type="scientific">Sapientia aquatica</name>
    <dbReference type="NCBI Taxonomy" id="1549640"/>
    <lineage>
        <taxon>Bacteria</taxon>
        <taxon>Pseudomonadati</taxon>
        <taxon>Pseudomonadota</taxon>
        <taxon>Betaproteobacteria</taxon>
        <taxon>Burkholderiales</taxon>
        <taxon>Oxalobacteraceae</taxon>
        <taxon>Sapientia</taxon>
    </lineage>
</organism>
<comment type="caution">
    <text evidence="3">The sequence shown here is derived from an EMBL/GenBank/DDBJ whole genome shotgun (WGS) entry which is preliminary data.</text>
</comment>
<keyword evidence="1" id="KW-0732">Signal</keyword>
<dbReference type="AlphaFoldDB" id="A0A4R5W2C5"/>
<dbReference type="OrthoDB" id="8566463at2"/>
<keyword evidence="4" id="KW-1185">Reference proteome</keyword>
<dbReference type="Pfam" id="PF07589">
    <property type="entry name" value="PEP-CTERM"/>
    <property type="match status" value="1"/>
</dbReference>
<protein>
    <submittedName>
        <fullName evidence="3">PEP-CTERM sorting domain-containing protein</fullName>
    </submittedName>
</protein>
<gene>
    <name evidence="3" type="ORF">E2I14_08480</name>
</gene>